<dbReference type="AlphaFoldDB" id="A0A1M4VKB4"/>
<name>A0A1M4VKB4_9HYPH</name>
<accession>A0A1M4VKB4</accession>
<evidence type="ECO:0000313" key="2">
    <source>
        <dbReference type="EMBL" id="SHE69317.1"/>
    </source>
</evidence>
<dbReference type="PROSITE" id="PS51257">
    <property type="entry name" value="PROKAR_LIPOPROTEIN"/>
    <property type="match status" value="1"/>
</dbReference>
<reference evidence="2 3" key="1">
    <citation type="submission" date="2016-11" db="EMBL/GenBank/DDBJ databases">
        <authorList>
            <person name="Jaros S."/>
            <person name="Januszkiewicz K."/>
            <person name="Wedrychowicz H."/>
        </authorList>
    </citation>
    <scope>NUCLEOTIDE SEQUENCE [LARGE SCALE GENOMIC DNA]</scope>
    <source>
        <strain evidence="2 3">DSM 19436</strain>
    </source>
</reference>
<evidence type="ECO:0000313" key="3">
    <source>
        <dbReference type="Proteomes" id="UP000184485"/>
    </source>
</evidence>
<organism evidence="2 3">
    <name type="scientific">Kaistia soli DSM 19436</name>
    <dbReference type="NCBI Taxonomy" id="1122133"/>
    <lineage>
        <taxon>Bacteria</taxon>
        <taxon>Pseudomonadati</taxon>
        <taxon>Pseudomonadota</taxon>
        <taxon>Alphaproteobacteria</taxon>
        <taxon>Hyphomicrobiales</taxon>
        <taxon>Kaistiaceae</taxon>
        <taxon>Kaistia</taxon>
    </lineage>
</organism>
<dbReference type="RefSeq" id="WP_175561704.1">
    <property type="nucleotide sequence ID" value="NZ_FQUP01000001.1"/>
</dbReference>
<dbReference type="EMBL" id="FQUP01000001">
    <property type="protein sequence ID" value="SHE69317.1"/>
    <property type="molecule type" value="Genomic_DNA"/>
</dbReference>
<evidence type="ECO:0000256" key="1">
    <source>
        <dbReference type="SAM" id="SignalP"/>
    </source>
</evidence>
<gene>
    <name evidence="2" type="ORF">SAMN02745157_0727</name>
</gene>
<sequence length="51" mass="5385">MRMLVVSLVLATSLAGLAACTTANPNSRVYQTMNNQPNACGPGFKRNIDAC</sequence>
<dbReference type="Proteomes" id="UP000184485">
    <property type="component" value="Unassembled WGS sequence"/>
</dbReference>
<protein>
    <recommendedName>
        <fullName evidence="4">Lipoprotein</fullName>
    </recommendedName>
</protein>
<proteinExistence type="predicted"/>
<keyword evidence="3" id="KW-1185">Reference proteome</keyword>
<feature type="signal peptide" evidence="1">
    <location>
        <begin position="1"/>
        <end position="18"/>
    </location>
</feature>
<evidence type="ECO:0008006" key="4">
    <source>
        <dbReference type="Google" id="ProtNLM"/>
    </source>
</evidence>
<feature type="chain" id="PRO_5009907907" description="Lipoprotein" evidence="1">
    <location>
        <begin position="19"/>
        <end position="51"/>
    </location>
</feature>
<keyword evidence="1" id="KW-0732">Signal</keyword>